<evidence type="ECO:0000256" key="1">
    <source>
        <dbReference type="SAM" id="MobiDB-lite"/>
    </source>
</evidence>
<proteinExistence type="predicted"/>
<dbReference type="EMBL" id="HBIR01037065">
    <property type="protein sequence ID" value="CAE0568322.1"/>
    <property type="molecule type" value="Transcribed_RNA"/>
</dbReference>
<name>A0A6V2T8H6_EMIHU</name>
<evidence type="ECO:0000313" key="2">
    <source>
        <dbReference type="EMBL" id="CAE0568297.1"/>
    </source>
</evidence>
<accession>A0A6V2T8H6</accession>
<dbReference type="AlphaFoldDB" id="A0A6V2T8H6"/>
<protein>
    <submittedName>
        <fullName evidence="5">Uncharacterized protein</fullName>
    </submittedName>
</protein>
<evidence type="ECO:0000313" key="3">
    <source>
        <dbReference type="EMBL" id="CAE0568310.1"/>
    </source>
</evidence>
<gene>
    <name evidence="2" type="ORF">EHUX00137_LOCUS28922</name>
    <name evidence="3" type="ORF">EHUX00137_LOCUS28929</name>
    <name evidence="4" type="ORF">EHUX00137_LOCUS28932</name>
    <name evidence="5" type="ORF">EHUX00137_LOCUS28935</name>
</gene>
<evidence type="ECO:0000313" key="4">
    <source>
        <dbReference type="EMBL" id="CAE0568317.1"/>
    </source>
</evidence>
<sequence length="112" mass="12367">MPLEGLGPPFEGPNGIMFRAGFWKGKPVVLRMSSASSTGYENVFKQGGSKKRNRPYVAKFKRVGEKTQRHLPDSNSATAEEAAAKLAYHHEYGSELPPPAARQPRRSPEVRS</sequence>
<evidence type="ECO:0000313" key="5">
    <source>
        <dbReference type="EMBL" id="CAE0568322.1"/>
    </source>
</evidence>
<dbReference type="EMBL" id="HBIR01037062">
    <property type="protein sequence ID" value="CAE0568317.1"/>
    <property type="molecule type" value="Transcribed_RNA"/>
</dbReference>
<organism evidence="5">
    <name type="scientific">Emiliania huxleyi</name>
    <name type="common">Coccolithophore</name>
    <name type="synonym">Pontosphaera huxleyi</name>
    <dbReference type="NCBI Taxonomy" id="2903"/>
    <lineage>
        <taxon>Eukaryota</taxon>
        <taxon>Haptista</taxon>
        <taxon>Haptophyta</taxon>
        <taxon>Prymnesiophyceae</taxon>
        <taxon>Isochrysidales</taxon>
        <taxon>Noelaerhabdaceae</taxon>
        <taxon>Emiliania</taxon>
    </lineage>
</organism>
<dbReference type="EMBL" id="HBIR01037051">
    <property type="protein sequence ID" value="CAE0568297.1"/>
    <property type="molecule type" value="Transcribed_RNA"/>
</dbReference>
<reference evidence="5" key="1">
    <citation type="submission" date="2021-01" db="EMBL/GenBank/DDBJ databases">
        <authorList>
            <person name="Corre E."/>
            <person name="Pelletier E."/>
            <person name="Niang G."/>
            <person name="Scheremetjew M."/>
            <person name="Finn R."/>
            <person name="Kale V."/>
            <person name="Holt S."/>
            <person name="Cochrane G."/>
            <person name="Meng A."/>
            <person name="Brown T."/>
            <person name="Cohen L."/>
        </authorList>
    </citation>
    <scope>NUCLEOTIDE SEQUENCE</scope>
    <source>
        <strain evidence="5">379</strain>
    </source>
</reference>
<dbReference type="EMBL" id="HBIR01037058">
    <property type="protein sequence ID" value="CAE0568310.1"/>
    <property type="molecule type" value="Transcribed_RNA"/>
</dbReference>
<feature type="region of interest" description="Disordered" evidence="1">
    <location>
        <begin position="89"/>
        <end position="112"/>
    </location>
</feature>